<protein>
    <submittedName>
        <fullName evidence="2">Transcriptional regulator, ArsR family</fullName>
    </submittedName>
</protein>
<dbReference type="EMBL" id="AP018827">
    <property type="protein sequence ID" value="BBF81089.1"/>
    <property type="molecule type" value="Genomic_DNA"/>
</dbReference>
<dbReference type="Gene3D" id="1.10.10.10">
    <property type="entry name" value="Winged helix-like DNA-binding domain superfamily/Winged helix DNA-binding domain"/>
    <property type="match status" value="1"/>
</dbReference>
<dbReference type="NCBIfam" id="NF033788">
    <property type="entry name" value="HTH_metalloreg"/>
    <property type="match status" value="1"/>
</dbReference>
<name>A0A3G9G9L5_9CAUL</name>
<reference evidence="3" key="2">
    <citation type="journal article" date="2017" name="Plant Physiol. Biochem.">
        <title>Differential oxidative and antioxidative response of duckweed Lemna minor toward plant growth promoting/inhibiting bacteria.</title>
        <authorList>
            <person name="Ishizawa H."/>
            <person name="Kuroda M."/>
            <person name="Morikawa M."/>
            <person name="Ike M."/>
        </authorList>
    </citation>
    <scope>NUCLEOTIDE SEQUENCE [LARGE SCALE GENOMIC DNA]</scope>
    <source>
        <strain evidence="3">M6</strain>
    </source>
</reference>
<dbReference type="InterPro" id="IPR001845">
    <property type="entry name" value="HTH_ArsR_DNA-bd_dom"/>
</dbReference>
<evidence type="ECO:0000259" key="1">
    <source>
        <dbReference type="PROSITE" id="PS50987"/>
    </source>
</evidence>
<dbReference type="SUPFAM" id="SSF46785">
    <property type="entry name" value="Winged helix' DNA-binding domain"/>
    <property type="match status" value="1"/>
</dbReference>
<dbReference type="SMART" id="SM00418">
    <property type="entry name" value="HTH_ARSR"/>
    <property type="match status" value="1"/>
</dbReference>
<dbReference type="Pfam" id="PF12840">
    <property type="entry name" value="HTH_20"/>
    <property type="match status" value="1"/>
</dbReference>
<dbReference type="OrthoDB" id="7391478at2"/>
<sequence>MPASPDHLSVTLNALADPTRRAILARLSLGETTVNDLAEPFDMSLPAVSKHLKVLEKAGLISRGREKQWRPCRLEPEPLKEVDMWLAKYRAMWEARLDRLEAYLTQLQAAADTPALPVVKDKPDDTQKDDRT</sequence>
<dbReference type="GO" id="GO:0003700">
    <property type="term" value="F:DNA-binding transcription factor activity"/>
    <property type="evidence" value="ECO:0007669"/>
    <property type="project" value="InterPro"/>
</dbReference>
<dbReference type="InterPro" id="IPR036388">
    <property type="entry name" value="WH-like_DNA-bd_sf"/>
</dbReference>
<dbReference type="InterPro" id="IPR011991">
    <property type="entry name" value="ArsR-like_HTH"/>
</dbReference>
<dbReference type="RefSeq" id="WP_126421915.1">
    <property type="nucleotide sequence ID" value="NZ_AP018827.1"/>
</dbReference>
<dbReference type="PROSITE" id="PS50987">
    <property type="entry name" value="HTH_ARSR_2"/>
    <property type="match status" value="1"/>
</dbReference>
<dbReference type="InterPro" id="IPR036390">
    <property type="entry name" value="WH_DNA-bd_sf"/>
</dbReference>
<organism evidence="2 3">
    <name type="scientific">Asticcacaulis excentricus</name>
    <dbReference type="NCBI Taxonomy" id="78587"/>
    <lineage>
        <taxon>Bacteria</taxon>
        <taxon>Pseudomonadati</taxon>
        <taxon>Pseudomonadota</taxon>
        <taxon>Alphaproteobacteria</taxon>
        <taxon>Caulobacterales</taxon>
        <taxon>Caulobacteraceae</taxon>
        <taxon>Asticcacaulis</taxon>
    </lineage>
</organism>
<accession>A0A3G9G9L5</accession>
<proteinExistence type="predicted"/>
<dbReference type="PRINTS" id="PR00778">
    <property type="entry name" value="HTHARSR"/>
</dbReference>
<gene>
    <name evidence="2" type="ORF">EM6_1684</name>
</gene>
<dbReference type="PANTHER" id="PTHR38600">
    <property type="entry name" value="TRANSCRIPTIONAL REGULATORY PROTEIN"/>
    <property type="match status" value="1"/>
</dbReference>
<dbReference type="AlphaFoldDB" id="A0A3G9G9L5"/>
<feature type="domain" description="HTH arsR-type" evidence="1">
    <location>
        <begin position="1"/>
        <end position="94"/>
    </location>
</feature>
<reference evidence="3" key="1">
    <citation type="journal article" date="2017" name="Biotechnol. Biofuels">
        <title>Evaluation of environmental bacterial communities as a factor affecting the growth of duckweed Lemna minor.</title>
        <authorList>
            <person name="Ishizawa H."/>
            <person name="Kuroda M."/>
            <person name="Morikawa M."/>
            <person name="Ike M."/>
        </authorList>
    </citation>
    <scope>NUCLEOTIDE SEQUENCE [LARGE SCALE GENOMIC DNA]</scope>
    <source>
        <strain evidence="3">M6</strain>
    </source>
</reference>
<dbReference type="CDD" id="cd00090">
    <property type="entry name" value="HTH_ARSR"/>
    <property type="match status" value="1"/>
</dbReference>
<evidence type="ECO:0000313" key="2">
    <source>
        <dbReference type="EMBL" id="BBF81089.1"/>
    </source>
</evidence>
<dbReference type="Proteomes" id="UP000278756">
    <property type="component" value="Chromosome 1"/>
</dbReference>
<dbReference type="PANTHER" id="PTHR38600:SF2">
    <property type="entry name" value="SLL0088 PROTEIN"/>
    <property type="match status" value="1"/>
</dbReference>
<evidence type="ECO:0000313" key="3">
    <source>
        <dbReference type="Proteomes" id="UP000278756"/>
    </source>
</evidence>